<dbReference type="InterPro" id="IPR036291">
    <property type="entry name" value="NAD(P)-bd_dom_sf"/>
</dbReference>
<reference evidence="3 4" key="1">
    <citation type="journal article" date="2014" name="World J. Microbiol. Biotechnol.">
        <title>Biodiversity and physiological characteristics of Antarctic and Arctic lichens-associated bacteria.</title>
        <authorList>
            <person name="Lee Y.M."/>
            <person name="Kim E.H."/>
            <person name="Lee H.K."/>
            <person name="Hong S.G."/>
        </authorList>
    </citation>
    <scope>NUCLEOTIDE SEQUENCE [LARGE SCALE GENOMIC DNA]</scope>
    <source>
        <strain evidence="3 4">PAMC 26569</strain>
    </source>
</reference>
<dbReference type="PANTHER" id="PTHR43708:SF3">
    <property type="entry name" value="OXIDOREDUCTASE"/>
    <property type="match status" value="1"/>
</dbReference>
<keyword evidence="4" id="KW-1185">Reference proteome</keyword>
<name>A0A6M8HPA7_9PROT</name>
<dbReference type="PANTHER" id="PTHR43708">
    <property type="entry name" value="CONSERVED EXPRESSED OXIDOREDUCTASE (EUROFUNG)"/>
    <property type="match status" value="1"/>
</dbReference>
<dbReference type="SUPFAM" id="SSF55347">
    <property type="entry name" value="Glyceraldehyde-3-phosphate dehydrogenase-like, C-terminal domain"/>
    <property type="match status" value="1"/>
</dbReference>
<dbReference type="GO" id="GO:0000166">
    <property type="term" value="F:nucleotide binding"/>
    <property type="evidence" value="ECO:0007669"/>
    <property type="project" value="InterPro"/>
</dbReference>
<dbReference type="EMBL" id="CP053708">
    <property type="protein sequence ID" value="QKE90120.1"/>
    <property type="molecule type" value="Genomic_DNA"/>
</dbReference>
<dbReference type="Gene3D" id="3.40.50.720">
    <property type="entry name" value="NAD(P)-binding Rossmann-like Domain"/>
    <property type="match status" value="1"/>
</dbReference>
<dbReference type="InterPro" id="IPR051317">
    <property type="entry name" value="Gfo/Idh/MocA_oxidoreduct"/>
</dbReference>
<proteinExistence type="predicted"/>
<dbReference type="Proteomes" id="UP000500767">
    <property type="component" value="Chromosome"/>
</dbReference>
<dbReference type="KEGG" id="lck:HN018_08715"/>
<sequence length="384" mass="41516">MTRRRLRLGMVGGGAGSFIGGVHRMAARLDDHYTLVAGALSSDPERARQSAEALHIEPDRTYADYDTMAAAEAARPDRIDVVSVVTPNDSHAAICHAFLTHGIPVICDKPLCTLMQDARSLADLLQRTGLPFVLTHNYTGYPLVREARARVLAGELGTIRVVQVEYPQEWLAEAIENTGQKQAAWRTDPARSGPGGSVGDIGTHAHQLAGFVTGLRLESVAADLSTFVPGRRLDDDARMLLRYEGGARGMLWCSQVAPGFENGLRLRVIGDKGSLDWLQAEPNVLHLALLGQPMRRLTRGMPDLSASASHATRIPSGHPEGYLEAFAQIYTDAAALLWNRLENTPAGADAMLLPGIQDGLRNVAFIDAVIASHKADAAWTRLEV</sequence>
<gene>
    <name evidence="3" type="ORF">HN018_08715</name>
</gene>
<evidence type="ECO:0000313" key="3">
    <source>
        <dbReference type="EMBL" id="QKE90120.1"/>
    </source>
</evidence>
<feature type="domain" description="Gfo/Idh/MocA-like oxidoreductase N-terminal" evidence="1">
    <location>
        <begin position="7"/>
        <end position="132"/>
    </location>
</feature>
<evidence type="ECO:0000259" key="1">
    <source>
        <dbReference type="Pfam" id="PF01408"/>
    </source>
</evidence>
<protein>
    <submittedName>
        <fullName evidence="3">Gfo/Idh/MocA family oxidoreductase</fullName>
    </submittedName>
</protein>
<dbReference type="SUPFAM" id="SSF51735">
    <property type="entry name" value="NAD(P)-binding Rossmann-fold domains"/>
    <property type="match status" value="1"/>
</dbReference>
<feature type="domain" description="GFO/IDH/MocA-like oxidoreductase" evidence="2">
    <location>
        <begin position="144"/>
        <end position="275"/>
    </location>
</feature>
<dbReference type="RefSeq" id="WP_171835928.1">
    <property type="nucleotide sequence ID" value="NZ_CP053708.1"/>
</dbReference>
<dbReference type="Pfam" id="PF01408">
    <property type="entry name" value="GFO_IDH_MocA"/>
    <property type="match status" value="1"/>
</dbReference>
<evidence type="ECO:0000313" key="4">
    <source>
        <dbReference type="Proteomes" id="UP000500767"/>
    </source>
</evidence>
<dbReference type="Gene3D" id="3.30.360.10">
    <property type="entry name" value="Dihydrodipicolinate Reductase, domain 2"/>
    <property type="match status" value="1"/>
</dbReference>
<evidence type="ECO:0000259" key="2">
    <source>
        <dbReference type="Pfam" id="PF22725"/>
    </source>
</evidence>
<dbReference type="Pfam" id="PF22725">
    <property type="entry name" value="GFO_IDH_MocA_C3"/>
    <property type="match status" value="1"/>
</dbReference>
<organism evidence="3 4">
    <name type="scientific">Lichenicola cladoniae</name>
    <dbReference type="NCBI Taxonomy" id="1484109"/>
    <lineage>
        <taxon>Bacteria</taxon>
        <taxon>Pseudomonadati</taxon>
        <taxon>Pseudomonadota</taxon>
        <taxon>Alphaproteobacteria</taxon>
        <taxon>Acetobacterales</taxon>
        <taxon>Acetobacteraceae</taxon>
        <taxon>Lichenicola</taxon>
    </lineage>
</organism>
<dbReference type="InterPro" id="IPR000683">
    <property type="entry name" value="Gfo/Idh/MocA-like_OxRdtase_N"/>
</dbReference>
<dbReference type="AlphaFoldDB" id="A0A6M8HPA7"/>
<dbReference type="InterPro" id="IPR055170">
    <property type="entry name" value="GFO_IDH_MocA-like_dom"/>
</dbReference>
<accession>A0A6M8HPA7</accession>